<evidence type="ECO:0000313" key="4">
    <source>
        <dbReference type="Proteomes" id="UP000248066"/>
    </source>
</evidence>
<feature type="transmembrane region" description="Helical" evidence="2">
    <location>
        <begin position="54"/>
        <end position="76"/>
    </location>
</feature>
<evidence type="ECO:0000256" key="1">
    <source>
        <dbReference type="SAM" id="MobiDB-lite"/>
    </source>
</evidence>
<name>A0A2W0H345_9BACI</name>
<dbReference type="RefSeq" id="WP_110521617.1">
    <property type="nucleotide sequence ID" value="NZ_PDOF01000004.1"/>
</dbReference>
<proteinExistence type="predicted"/>
<dbReference type="Proteomes" id="UP000248066">
    <property type="component" value="Unassembled WGS sequence"/>
</dbReference>
<feature type="region of interest" description="Disordered" evidence="1">
    <location>
        <begin position="86"/>
        <end position="182"/>
    </location>
</feature>
<dbReference type="AlphaFoldDB" id="A0A2W0H345"/>
<sequence>MTKKWDEREIEDTLHDLPPIKDRQSKEDLFAKIEERAKEEPPQLRSRKKQKPPWLYPAMASAAALFLIVLIVPSLLSNNNGDQMLTLDSSEESTSGDDAASTPAGDMAEDSGVETTEESGGGQDADSYTASDDENGNGENGVEVAENEEEETDESVASDDNGNGNGGNGDENGEDENGTEEEIRTAELESIDSENSQVTVPVPYVYTAANEEPVIALRHETVDSEDEVEERLLEKLTSEEDENRFVLPGLTGIALSENGSVELTFDETDEERYLGLSSYESIQYRQALDEVFASLGYDRIEVVIGEGEAFDFGQYGSEWHVREESNLNGYLLFDTGDDTLFVHASQLPSSDESAESFEEALEWMASYEDEGGESSFRTPFPSAEPDDGNGVIEEVELHDSGATVSFDESLTFEEENVDQYRMLRAIIYTASDFDLEFVIFDGEGAEEVRGEGDANVVVIGKPVRPEPLFNVMY</sequence>
<organism evidence="3 4">
    <name type="scientific">Alteribacter lacisalsi</name>
    <dbReference type="NCBI Taxonomy" id="2045244"/>
    <lineage>
        <taxon>Bacteria</taxon>
        <taxon>Bacillati</taxon>
        <taxon>Bacillota</taxon>
        <taxon>Bacilli</taxon>
        <taxon>Bacillales</taxon>
        <taxon>Bacillaceae</taxon>
        <taxon>Alteribacter</taxon>
    </lineage>
</organism>
<feature type="compositionally biased region" description="Basic and acidic residues" evidence="1">
    <location>
        <begin position="1"/>
        <end position="42"/>
    </location>
</feature>
<protein>
    <recommendedName>
        <fullName evidence="5">GerMN domain-containing protein</fullName>
    </recommendedName>
</protein>
<feature type="compositionally biased region" description="Acidic residues" evidence="1">
    <location>
        <begin position="145"/>
        <end position="157"/>
    </location>
</feature>
<feature type="compositionally biased region" description="Acidic residues" evidence="1">
    <location>
        <begin position="171"/>
        <end position="180"/>
    </location>
</feature>
<keyword evidence="2" id="KW-0812">Transmembrane</keyword>
<accession>A0A2W0H345</accession>
<evidence type="ECO:0000313" key="3">
    <source>
        <dbReference type="EMBL" id="PYZ95491.1"/>
    </source>
</evidence>
<dbReference type="EMBL" id="PDOF01000004">
    <property type="protein sequence ID" value="PYZ95491.1"/>
    <property type="molecule type" value="Genomic_DNA"/>
</dbReference>
<keyword evidence="4" id="KW-1185">Reference proteome</keyword>
<comment type="caution">
    <text evidence="3">The sequence shown here is derived from an EMBL/GenBank/DDBJ whole genome shotgun (WGS) entry which is preliminary data.</text>
</comment>
<keyword evidence="2" id="KW-0472">Membrane</keyword>
<reference evidence="3 4" key="1">
    <citation type="submission" date="2017-10" db="EMBL/GenBank/DDBJ databases">
        <title>Bacillus sp. nov., a halophilic bacterium isolated from a Yangshapao Lake.</title>
        <authorList>
            <person name="Wang H."/>
        </authorList>
    </citation>
    <scope>NUCLEOTIDE SEQUENCE [LARGE SCALE GENOMIC DNA]</scope>
    <source>
        <strain evidence="3 4">YSP-3</strain>
    </source>
</reference>
<keyword evidence="2" id="KW-1133">Transmembrane helix</keyword>
<evidence type="ECO:0000256" key="2">
    <source>
        <dbReference type="SAM" id="Phobius"/>
    </source>
</evidence>
<dbReference type="OrthoDB" id="2965336at2"/>
<feature type="region of interest" description="Disordered" evidence="1">
    <location>
        <begin position="1"/>
        <end position="53"/>
    </location>
</feature>
<evidence type="ECO:0008006" key="5">
    <source>
        <dbReference type="Google" id="ProtNLM"/>
    </source>
</evidence>
<gene>
    <name evidence="3" type="ORF">CR205_18325</name>
</gene>
<feature type="compositionally biased region" description="Acidic residues" evidence="1">
    <location>
        <begin position="107"/>
        <end position="117"/>
    </location>
</feature>